<evidence type="ECO:0000313" key="4">
    <source>
        <dbReference type="Proteomes" id="UP000466535"/>
    </source>
</evidence>
<sequence>MSLTRTILREKLTPGGSTDDPEEAVLDALDGSIESGEEIKYQLPGKGTIVREQDGQTRERTVAGDATALAVVTDRKLVFVLAGPDQSSRIDLSYTELKSVDADDGLLRSTLTVEVWGAGEYRFAIADASDLGAAVQYLQQSSECWDRVIAVLEDAADRTAEMGERIEAGDLEAAREKREAATAKIDRSREYLARFDIEPPTALETKIAAAERERDRTEIRTRIARAETLITEGTHYTDAREYTRAYRSFWYARDHLETAASIARSGDVTEPAEIDAKLETLETRLSHLEVRPRALARQACERAEGTDKLAVEVEAWQEAFEHYRDALTAGWGTDLEFSGDVETLRSRIETVVGTLIERRADLAADLEAEGDDCRERDPATARRRYDEALEQLEAALQLAREFRSGDPDALATDRERIGAKRYNVDG</sequence>
<comment type="caution">
    <text evidence="3">The sequence shown here is derived from an EMBL/GenBank/DDBJ whole genome shotgun (WGS) entry which is preliminary data.</text>
</comment>
<feature type="coiled-coil region" evidence="1">
    <location>
        <begin position="171"/>
        <end position="227"/>
    </location>
</feature>
<dbReference type="Proteomes" id="UP000466535">
    <property type="component" value="Unassembled WGS sequence"/>
</dbReference>
<feature type="domain" description="YokE-like PH" evidence="2">
    <location>
        <begin position="51"/>
        <end position="139"/>
    </location>
</feature>
<dbReference type="EMBL" id="WUUT01000001">
    <property type="protein sequence ID" value="MXR50502.1"/>
    <property type="molecule type" value="Genomic_DNA"/>
</dbReference>
<name>A0A6B0T5A9_9EURY</name>
<proteinExistence type="predicted"/>
<evidence type="ECO:0000259" key="2">
    <source>
        <dbReference type="Pfam" id="PF14470"/>
    </source>
</evidence>
<dbReference type="Pfam" id="PF14470">
    <property type="entry name" value="bPH_3"/>
    <property type="match status" value="1"/>
</dbReference>
<evidence type="ECO:0000313" key="3">
    <source>
        <dbReference type="EMBL" id="MXR50502.1"/>
    </source>
</evidence>
<dbReference type="InterPro" id="IPR039519">
    <property type="entry name" value="YokE-like_PH"/>
</dbReference>
<accession>A0A6B0T5A9</accession>
<dbReference type="RefSeq" id="WP_159762627.1">
    <property type="nucleotide sequence ID" value="NZ_WUUT01000001.1"/>
</dbReference>
<protein>
    <recommendedName>
        <fullName evidence="2">YokE-like PH domain-containing protein</fullName>
    </recommendedName>
</protein>
<keyword evidence="1" id="KW-0175">Coiled coil</keyword>
<gene>
    <name evidence="3" type="ORF">GRX03_02625</name>
</gene>
<keyword evidence="4" id="KW-1185">Reference proteome</keyword>
<evidence type="ECO:0000256" key="1">
    <source>
        <dbReference type="SAM" id="Coils"/>
    </source>
</evidence>
<dbReference type="AlphaFoldDB" id="A0A6B0T5A9"/>
<reference evidence="3 4" key="1">
    <citation type="submission" date="2019-12" db="EMBL/GenBank/DDBJ databases">
        <title>Isolation and characterization of three novel carbon monoxide-oxidizing members of Halobacteria from salione crusts and soils.</title>
        <authorList>
            <person name="Myers M.R."/>
            <person name="King G.M."/>
        </authorList>
    </citation>
    <scope>NUCLEOTIDE SEQUENCE [LARGE SCALE GENOMIC DNA]</scope>
    <source>
        <strain evidence="3 4">WSH3</strain>
    </source>
</reference>
<organism evidence="3 4">
    <name type="scientific">Halovenus carboxidivorans</name>
    <dbReference type="NCBI Taxonomy" id="2692199"/>
    <lineage>
        <taxon>Archaea</taxon>
        <taxon>Methanobacteriati</taxon>
        <taxon>Methanobacteriota</taxon>
        <taxon>Stenosarchaea group</taxon>
        <taxon>Halobacteria</taxon>
        <taxon>Halobacteriales</taxon>
        <taxon>Haloarculaceae</taxon>
        <taxon>Halovenus</taxon>
    </lineage>
</organism>